<organism evidence="2 3">
    <name type="scientific">Candidatus Avipropionibacterium avicola</name>
    <dbReference type="NCBI Taxonomy" id="2840701"/>
    <lineage>
        <taxon>Bacteria</taxon>
        <taxon>Bacillati</taxon>
        <taxon>Actinomycetota</taxon>
        <taxon>Actinomycetes</taxon>
        <taxon>Propionibacteriales</taxon>
        <taxon>Propionibacteriaceae</taxon>
        <taxon>Propionibacteriaceae incertae sedis</taxon>
        <taxon>Candidatus Avipropionibacterium</taxon>
    </lineage>
</organism>
<dbReference type="Proteomes" id="UP000886842">
    <property type="component" value="Unassembled WGS sequence"/>
</dbReference>
<reference evidence="2" key="2">
    <citation type="journal article" date="2021" name="PeerJ">
        <title>Extensive microbial diversity within the chicken gut microbiome revealed by metagenomics and culture.</title>
        <authorList>
            <person name="Gilroy R."/>
            <person name="Ravi A."/>
            <person name="Getino M."/>
            <person name="Pursley I."/>
            <person name="Horton D.L."/>
            <person name="Alikhan N.F."/>
            <person name="Baker D."/>
            <person name="Gharbi K."/>
            <person name="Hall N."/>
            <person name="Watson M."/>
            <person name="Adriaenssens E.M."/>
            <person name="Foster-Nyarko E."/>
            <person name="Jarju S."/>
            <person name="Secka A."/>
            <person name="Antonio M."/>
            <person name="Oren A."/>
            <person name="Chaudhuri R.R."/>
            <person name="La Ragione R."/>
            <person name="Hildebrand F."/>
            <person name="Pallen M.J."/>
        </authorList>
    </citation>
    <scope>NUCLEOTIDE SEQUENCE</scope>
    <source>
        <strain evidence="2">ChiGjej1B1-24693</strain>
    </source>
</reference>
<reference evidence="2" key="1">
    <citation type="submission" date="2020-10" db="EMBL/GenBank/DDBJ databases">
        <authorList>
            <person name="Gilroy R."/>
        </authorList>
    </citation>
    <scope>NUCLEOTIDE SEQUENCE</scope>
    <source>
        <strain evidence="2">ChiGjej1B1-24693</strain>
    </source>
</reference>
<dbReference type="PANTHER" id="PTHR46211:SF14">
    <property type="entry name" value="GLYCEROPHOSPHODIESTER PHOSPHODIESTERASE"/>
    <property type="match status" value="1"/>
</dbReference>
<name>A0A9D1KMJ2_9ACTN</name>
<protein>
    <recommendedName>
        <fullName evidence="1">GP-PDE domain-containing protein</fullName>
    </recommendedName>
</protein>
<evidence type="ECO:0000259" key="1">
    <source>
        <dbReference type="PROSITE" id="PS51704"/>
    </source>
</evidence>
<dbReference type="InterPro" id="IPR030395">
    <property type="entry name" value="GP_PDE_dom"/>
</dbReference>
<feature type="domain" description="GP-PDE" evidence="1">
    <location>
        <begin position="11"/>
        <end position="246"/>
    </location>
</feature>
<dbReference type="Pfam" id="PF03009">
    <property type="entry name" value="GDPD"/>
    <property type="match status" value="1"/>
</dbReference>
<dbReference type="SUPFAM" id="SSF51695">
    <property type="entry name" value="PLC-like phosphodiesterases"/>
    <property type="match status" value="1"/>
</dbReference>
<dbReference type="Gene3D" id="3.20.20.190">
    <property type="entry name" value="Phosphatidylinositol (PI) phosphodiesterase"/>
    <property type="match status" value="1"/>
</dbReference>
<dbReference type="PANTHER" id="PTHR46211">
    <property type="entry name" value="GLYCEROPHOSPHORYL DIESTER PHOSPHODIESTERASE"/>
    <property type="match status" value="1"/>
</dbReference>
<sequence length="256" mass="28234">MGDIFAPIEVPRFVSHRGYRPLAPDNSLPGFVHAGRLGQWAIETDVHVSRDGVPVCCHDATVDATYDGEGRIDEMTWAELSRLRLRTGNRVECLDDDERRMPLFTEYLAICRASGSVPFIELKMPEVEPVLRAAREVGVGAEEMVMSSFELPWLEAARALTPGLFLHHIFCDDAAQERLASLGHAGLSWNVKDPTDLSPEPVAQAHAMGLKVCLRSVDSLEQVQQILALGLDYVPTNTMHPRLHVGPPVPASPRQS</sequence>
<dbReference type="EMBL" id="DVLP01000055">
    <property type="protein sequence ID" value="HIT74328.1"/>
    <property type="molecule type" value="Genomic_DNA"/>
</dbReference>
<comment type="caution">
    <text evidence="2">The sequence shown here is derived from an EMBL/GenBank/DDBJ whole genome shotgun (WGS) entry which is preliminary data.</text>
</comment>
<dbReference type="InterPro" id="IPR017946">
    <property type="entry name" value="PLC-like_Pdiesterase_TIM-brl"/>
</dbReference>
<dbReference type="AlphaFoldDB" id="A0A9D1KMJ2"/>
<dbReference type="PROSITE" id="PS51704">
    <property type="entry name" value="GP_PDE"/>
    <property type="match status" value="1"/>
</dbReference>
<gene>
    <name evidence="2" type="ORF">IAA98_01930</name>
</gene>
<accession>A0A9D1KMJ2</accession>
<proteinExistence type="predicted"/>
<evidence type="ECO:0000313" key="3">
    <source>
        <dbReference type="Proteomes" id="UP000886842"/>
    </source>
</evidence>
<evidence type="ECO:0000313" key="2">
    <source>
        <dbReference type="EMBL" id="HIT74328.1"/>
    </source>
</evidence>
<dbReference type="GO" id="GO:0008081">
    <property type="term" value="F:phosphoric diester hydrolase activity"/>
    <property type="evidence" value="ECO:0007669"/>
    <property type="project" value="InterPro"/>
</dbReference>
<dbReference type="GO" id="GO:0006629">
    <property type="term" value="P:lipid metabolic process"/>
    <property type="evidence" value="ECO:0007669"/>
    <property type="project" value="InterPro"/>
</dbReference>